<reference evidence="2 3" key="1">
    <citation type="submission" date="2021-01" db="EMBL/GenBank/DDBJ databases">
        <title>Whole genome shotgun sequence of Planotetraspora kaengkrachanensis NBRC 104272.</title>
        <authorList>
            <person name="Komaki H."/>
            <person name="Tamura T."/>
        </authorList>
    </citation>
    <scope>NUCLEOTIDE SEQUENCE [LARGE SCALE GENOMIC DNA]</scope>
    <source>
        <strain evidence="2 3">NBRC 104272</strain>
    </source>
</reference>
<proteinExistence type="predicted"/>
<dbReference type="Proteomes" id="UP000630097">
    <property type="component" value="Unassembled WGS sequence"/>
</dbReference>
<dbReference type="AlphaFoldDB" id="A0A8J3M564"/>
<sequence>MRTIALFAAFVALVTGCSSHRDDNPRPPASTAPMNAPDIPATAGVSGETSSLPDLTKNVEGEILLHHADDTAQSWSGEFKVGGAFQVVGACVGSPDKLTIEVSERVGQTSGVSFGCSNGRVGLNGPDGYLHKPIPETEQSYRLKVSGPQGARWSILVSKRSASPSAPSTPLPASSASCAPPTCLHLDMTIPATPPPPVVAWPARSRGNLVRRALLTRFHGAKTMDQLPPEAAPFTNARIATIGQTQIGARPVDHPECRQWTQGVWSAAPLKNESHGVLGGAFLVDTTNGAFGGPMMSESIVYASAPALDQLAAAPPGQCATVRLTDGQNTWTDRYEQVALPRPAGAWGYRLRDPSGAYPVTWAALIRHGDYLIEVRLVARPFTADNPDAWASEQAMLADLASQAYARAASILG</sequence>
<dbReference type="EMBL" id="BONV01000001">
    <property type="protein sequence ID" value="GIG77295.1"/>
    <property type="molecule type" value="Genomic_DNA"/>
</dbReference>
<accession>A0A8J3M564</accession>
<name>A0A8J3M564_9ACTN</name>
<gene>
    <name evidence="2" type="ORF">Pka01_04220</name>
</gene>
<dbReference type="PROSITE" id="PS51257">
    <property type="entry name" value="PROKAR_LIPOPROTEIN"/>
    <property type="match status" value="1"/>
</dbReference>
<evidence type="ECO:0000256" key="1">
    <source>
        <dbReference type="SAM" id="MobiDB-lite"/>
    </source>
</evidence>
<evidence type="ECO:0000313" key="2">
    <source>
        <dbReference type="EMBL" id="GIG77295.1"/>
    </source>
</evidence>
<organism evidence="2 3">
    <name type="scientific">Planotetraspora kaengkrachanensis</name>
    <dbReference type="NCBI Taxonomy" id="575193"/>
    <lineage>
        <taxon>Bacteria</taxon>
        <taxon>Bacillati</taxon>
        <taxon>Actinomycetota</taxon>
        <taxon>Actinomycetes</taxon>
        <taxon>Streptosporangiales</taxon>
        <taxon>Streptosporangiaceae</taxon>
        <taxon>Planotetraspora</taxon>
    </lineage>
</organism>
<comment type="caution">
    <text evidence="2">The sequence shown here is derived from an EMBL/GenBank/DDBJ whole genome shotgun (WGS) entry which is preliminary data.</text>
</comment>
<keyword evidence="3" id="KW-1185">Reference proteome</keyword>
<dbReference type="RefSeq" id="WP_203880774.1">
    <property type="nucleotide sequence ID" value="NZ_BAABHH010000001.1"/>
</dbReference>
<feature type="region of interest" description="Disordered" evidence="1">
    <location>
        <begin position="18"/>
        <end position="53"/>
    </location>
</feature>
<protein>
    <submittedName>
        <fullName evidence="2">Uncharacterized protein</fullName>
    </submittedName>
</protein>
<evidence type="ECO:0000313" key="3">
    <source>
        <dbReference type="Proteomes" id="UP000630097"/>
    </source>
</evidence>